<dbReference type="EMBL" id="NEWD01000019">
    <property type="protein sequence ID" value="OXN00267.1"/>
    <property type="molecule type" value="Genomic_DNA"/>
</dbReference>
<sequence length="272" mass="29703">MYGETSSSSVKAVLKTYGPKLDKAGAAAKTVGDELFDFAAILDANRQLERSLTDPSRSADDKTKLVRAILAGKVRPLTLEIVESLVASNWSRPADIADATEDVAVEALLCEADSRGKCSAVSIQLSQLSSALLNLPVVRQRLSDSHAEPETRVKFLNTLLKGQALDPVTVDLAEHATRDLRNRRYLSTINWLIDVAAEHRDRYMVTVTSAVPLKDEQFQKIKAVYSKKVGRQVFVNSVVDPKVLGGMRIQMGSEVTDNTVAAQLQNLKRAVA</sequence>
<comment type="function">
    <text evidence="8">F(1)F(0) ATP synthase produces ATP from ADP in the presence of a proton or sodium gradient. F-type ATPases consist of two structural domains, F(1) containing the extramembraneous catalytic core and F(0) containing the membrane proton channel, linked together by a central stalk and a peripheral stalk. During catalysis, ATP synthesis in the catalytic domain of F(1) is coupled via a rotary mechanism of the central stalk subunits to proton translocation.</text>
</comment>
<evidence type="ECO:0000256" key="1">
    <source>
        <dbReference type="ARBA" id="ARBA00004370"/>
    </source>
</evidence>
<dbReference type="InterPro" id="IPR020781">
    <property type="entry name" value="ATPase_OSCP/d_CS"/>
</dbReference>
<evidence type="ECO:0000256" key="3">
    <source>
        <dbReference type="ARBA" id="ARBA00022781"/>
    </source>
</evidence>
<comment type="similarity">
    <text evidence="8">Belongs to the ATPase delta chain family.</text>
</comment>
<gene>
    <name evidence="8" type="primary">atpH</name>
    <name evidence="9" type="ORF">Tam10B_1490</name>
</gene>
<dbReference type="InterPro" id="IPR026015">
    <property type="entry name" value="ATP_synth_OSCP/delta_N_sf"/>
</dbReference>
<keyword evidence="10" id="KW-1185">Reference proteome</keyword>
<dbReference type="NCBIfam" id="NF009967">
    <property type="entry name" value="PRK13430.1"/>
    <property type="match status" value="1"/>
</dbReference>
<comment type="caution">
    <text evidence="9">The sequence shown here is derived from an EMBL/GenBank/DDBJ whole genome shotgun (WGS) entry which is preliminary data.</text>
</comment>
<dbReference type="GO" id="GO:0045259">
    <property type="term" value="C:proton-transporting ATP synthase complex"/>
    <property type="evidence" value="ECO:0007669"/>
    <property type="project" value="UniProtKB-KW"/>
</dbReference>
<evidence type="ECO:0000313" key="9">
    <source>
        <dbReference type="EMBL" id="OXN00267.1"/>
    </source>
</evidence>
<evidence type="ECO:0000256" key="8">
    <source>
        <dbReference type="HAMAP-Rule" id="MF_01416"/>
    </source>
</evidence>
<dbReference type="PANTHER" id="PTHR11910">
    <property type="entry name" value="ATP SYNTHASE DELTA CHAIN"/>
    <property type="match status" value="1"/>
</dbReference>
<keyword evidence="2 8" id="KW-0813">Transport</keyword>
<dbReference type="Gene3D" id="1.10.520.20">
    <property type="entry name" value="N-terminal domain of the delta subunit of the F1F0-ATP synthase"/>
    <property type="match status" value="1"/>
</dbReference>
<name>A0A229VXC9_9BIFI</name>
<dbReference type="RefSeq" id="WP_093960640.1">
    <property type="nucleotide sequence ID" value="NZ_NEWD01000019.1"/>
</dbReference>
<dbReference type="Pfam" id="PF00213">
    <property type="entry name" value="OSCP"/>
    <property type="match status" value="2"/>
</dbReference>
<keyword evidence="5 8" id="KW-0472">Membrane</keyword>
<protein>
    <recommendedName>
        <fullName evidence="8">ATP synthase subunit delta</fullName>
    </recommendedName>
    <alternativeName>
        <fullName evidence="8">ATP synthase F(1) sector subunit delta</fullName>
    </alternativeName>
    <alternativeName>
        <fullName evidence="8">F-type ATPase subunit delta</fullName>
        <shortName evidence="8">F-ATPase subunit delta</shortName>
    </alternativeName>
</protein>
<reference evidence="9 10" key="1">
    <citation type="submission" date="2017-05" db="EMBL/GenBank/DDBJ databases">
        <title>Bifidobacterium vansinderenii sp. nov.</title>
        <authorList>
            <person name="Lugli G.A."/>
            <person name="Duranti S."/>
            <person name="Mangifesta M."/>
        </authorList>
    </citation>
    <scope>NUCLEOTIDE SEQUENCE [LARGE SCALE GENOMIC DNA]</scope>
    <source>
        <strain evidence="9 10">Tam10B</strain>
    </source>
</reference>
<dbReference type="GO" id="GO:0005886">
    <property type="term" value="C:plasma membrane"/>
    <property type="evidence" value="ECO:0007669"/>
    <property type="project" value="UniProtKB-SubCell"/>
</dbReference>
<organism evidence="9 10">
    <name type="scientific">Bifidobacterium vansinderenii</name>
    <dbReference type="NCBI Taxonomy" id="1984871"/>
    <lineage>
        <taxon>Bacteria</taxon>
        <taxon>Bacillati</taxon>
        <taxon>Actinomycetota</taxon>
        <taxon>Actinomycetes</taxon>
        <taxon>Bifidobacteriales</taxon>
        <taxon>Bifidobacteriaceae</taxon>
        <taxon>Bifidobacterium</taxon>
    </lineage>
</organism>
<keyword evidence="4 8" id="KW-0406">Ion transport</keyword>
<dbReference type="OrthoDB" id="5242917at2"/>
<dbReference type="InterPro" id="IPR000711">
    <property type="entry name" value="ATPase_OSCP/dsu"/>
</dbReference>
<keyword evidence="3 8" id="KW-0375">Hydrogen ion transport</keyword>
<comment type="function">
    <text evidence="8">This protein is part of the stalk that links CF(0) to CF(1). It either transmits conformational changes from CF(0) to CF(1) or is implicated in proton conduction.</text>
</comment>
<evidence type="ECO:0000256" key="6">
    <source>
        <dbReference type="ARBA" id="ARBA00023196"/>
    </source>
</evidence>
<evidence type="ECO:0000256" key="2">
    <source>
        <dbReference type="ARBA" id="ARBA00022448"/>
    </source>
</evidence>
<evidence type="ECO:0000256" key="5">
    <source>
        <dbReference type="ARBA" id="ARBA00023136"/>
    </source>
</evidence>
<dbReference type="HAMAP" id="MF_01416">
    <property type="entry name" value="ATP_synth_delta_bact"/>
    <property type="match status" value="1"/>
</dbReference>
<keyword evidence="6 8" id="KW-0139">CF(1)</keyword>
<evidence type="ECO:0000256" key="4">
    <source>
        <dbReference type="ARBA" id="ARBA00023065"/>
    </source>
</evidence>
<dbReference type="AlphaFoldDB" id="A0A229VXC9"/>
<dbReference type="PRINTS" id="PR00125">
    <property type="entry name" value="ATPASEDELTA"/>
</dbReference>
<proteinExistence type="inferred from homology"/>
<evidence type="ECO:0000313" key="10">
    <source>
        <dbReference type="Proteomes" id="UP000215433"/>
    </source>
</evidence>
<keyword evidence="7 8" id="KW-0066">ATP synthesis</keyword>
<keyword evidence="8" id="KW-1003">Cell membrane</keyword>
<dbReference type="GO" id="GO:0046933">
    <property type="term" value="F:proton-transporting ATP synthase activity, rotational mechanism"/>
    <property type="evidence" value="ECO:0007669"/>
    <property type="project" value="UniProtKB-UniRule"/>
</dbReference>
<evidence type="ECO:0000256" key="7">
    <source>
        <dbReference type="ARBA" id="ARBA00023310"/>
    </source>
</evidence>
<accession>A0A229VXC9</accession>
<comment type="subcellular location">
    <subcellularLocation>
        <location evidence="8">Cell membrane</location>
        <topology evidence="8">Peripheral membrane protein</topology>
    </subcellularLocation>
    <subcellularLocation>
        <location evidence="1">Membrane</location>
    </subcellularLocation>
</comment>
<dbReference type="Proteomes" id="UP000215433">
    <property type="component" value="Unassembled WGS sequence"/>
</dbReference>
<dbReference type="PROSITE" id="PS00389">
    <property type="entry name" value="ATPASE_DELTA"/>
    <property type="match status" value="1"/>
</dbReference>